<dbReference type="Gramene" id="FCD_00036092-RA">
    <property type="protein sequence ID" value="FCD_00036092-RA:cds"/>
    <property type="gene ID" value="FCD_00036092"/>
</dbReference>
<name>A0AA88DQS4_FICCA</name>
<dbReference type="Proteomes" id="UP001187192">
    <property type="component" value="Unassembled WGS sequence"/>
</dbReference>
<keyword evidence="2" id="KW-1185">Reference proteome</keyword>
<protein>
    <submittedName>
        <fullName evidence="1">Uncharacterized protein</fullName>
    </submittedName>
</protein>
<organism evidence="1 2">
    <name type="scientific">Ficus carica</name>
    <name type="common">Common fig</name>
    <dbReference type="NCBI Taxonomy" id="3494"/>
    <lineage>
        <taxon>Eukaryota</taxon>
        <taxon>Viridiplantae</taxon>
        <taxon>Streptophyta</taxon>
        <taxon>Embryophyta</taxon>
        <taxon>Tracheophyta</taxon>
        <taxon>Spermatophyta</taxon>
        <taxon>Magnoliopsida</taxon>
        <taxon>eudicotyledons</taxon>
        <taxon>Gunneridae</taxon>
        <taxon>Pentapetalae</taxon>
        <taxon>rosids</taxon>
        <taxon>fabids</taxon>
        <taxon>Rosales</taxon>
        <taxon>Moraceae</taxon>
        <taxon>Ficeae</taxon>
        <taxon>Ficus</taxon>
    </lineage>
</organism>
<dbReference type="Gramene" id="FCD_00015573-RA">
    <property type="protein sequence ID" value="FCD_00015573-RA:cds"/>
    <property type="gene ID" value="FCD_00015573"/>
</dbReference>
<sequence>MREKKTDLGTEWRVEAMEILGDLRLEILGLLEEDDGKVTTELSLRRAIFGVL</sequence>
<accession>A0AA88DQS4</accession>
<dbReference type="EMBL" id="BTGU01000091">
    <property type="protein sequence ID" value="GMN59790.1"/>
    <property type="molecule type" value="Genomic_DNA"/>
</dbReference>
<comment type="caution">
    <text evidence="1">The sequence shown here is derived from an EMBL/GenBank/DDBJ whole genome shotgun (WGS) entry which is preliminary data.</text>
</comment>
<dbReference type="AlphaFoldDB" id="A0AA88DQS4"/>
<evidence type="ECO:0000313" key="1">
    <source>
        <dbReference type="EMBL" id="GMN59790.1"/>
    </source>
</evidence>
<reference evidence="1" key="1">
    <citation type="submission" date="2023-07" db="EMBL/GenBank/DDBJ databases">
        <title>draft genome sequence of fig (Ficus carica).</title>
        <authorList>
            <person name="Takahashi T."/>
            <person name="Nishimura K."/>
        </authorList>
    </citation>
    <scope>NUCLEOTIDE SEQUENCE</scope>
</reference>
<proteinExistence type="predicted"/>
<evidence type="ECO:0000313" key="2">
    <source>
        <dbReference type="Proteomes" id="UP001187192"/>
    </source>
</evidence>
<gene>
    <name evidence="1" type="ORF">TIFTF001_028882</name>
</gene>